<dbReference type="GO" id="GO:0055085">
    <property type="term" value="P:transmembrane transport"/>
    <property type="evidence" value="ECO:0007669"/>
    <property type="project" value="InterPro"/>
</dbReference>
<evidence type="ECO:0000256" key="5">
    <source>
        <dbReference type="ARBA" id="ARBA00023136"/>
    </source>
</evidence>
<keyword evidence="2" id="KW-0813">Transport</keyword>
<dbReference type="PANTHER" id="PTHR43568:SF1">
    <property type="entry name" value="P PROTEIN"/>
    <property type="match status" value="1"/>
</dbReference>
<feature type="transmembrane region" description="Helical" evidence="6">
    <location>
        <begin position="36"/>
        <end position="55"/>
    </location>
</feature>
<feature type="transmembrane region" description="Helical" evidence="6">
    <location>
        <begin position="198"/>
        <end position="231"/>
    </location>
</feature>
<evidence type="ECO:0000259" key="7">
    <source>
        <dbReference type="Pfam" id="PF03600"/>
    </source>
</evidence>
<gene>
    <name evidence="8" type="ORF">SAMN05660865_00193</name>
</gene>
<accession>A0A1H5RUH4</accession>
<feature type="transmembrane region" description="Helical" evidence="6">
    <location>
        <begin position="12"/>
        <end position="30"/>
    </location>
</feature>
<feature type="transmembrane region" description="Helical" evidence="6">
    <location>
        <begin position="243"/>
        <end position="264"/>
    </location>
</feature>
<feature type="transmembrane region" description="Helical" evidence="6">
    <location>
        <begin position="344"/>
        <end position="365"/>
    </location>
</feature>
<dbReference type="Proteomes" id="UP000242850">
    <property type="component" value="Unassembled WGS sequence"/>
</dbReference>
<feature type="transmembrane region" description="Helical" evidence="6">
    <location>
        <begin position="159"/>
        <end position="177"/>
    </location>
</feature>
<dbReference type="EMBL" id="FNUK01000001">
    <property type="protein sequence ID" value="SEF41247.1"/>
    <property type="molecule type" value="Genomic_DNA"/>
</dbReference>
<evidence type="ECO:0000256" key="3">
    <source>
        <dbReference type="ARBA" id="ARBA00022692"/>
    </source>
</evidence>
<feature type="transmembrane region" description="Helical" evidence="6">
    <location>
        <begin position="276"/>
        <end position="301"/>
    </location>
</feature>
<reference evidence="9" key="1">
    <citation type="submission" date="2016-10" db="EMBL/GenBank/DDBJ databases">
        <authorList>
            <person name="Varghese N."/>
            <person name="Submissions S."/>
        </authorList>
    </citation>
    <scope>NUCLEOTIDE SEQUENCE [LARGE SCALE GENOMIC DNA]</scope>
    <source>
        <strain evidence="9">DSM 5463</strain>
    </source>
</reference>
<dbReference type="AlphaFoldDB" id="A0A1H5RUH4"/>
<dbReference type="InterPro" id="IPR051475">
    <property type="entry name" value="Diverse_Ion_Transporter"/>
</dbReference>
<keyword evidence="3 6" id="KW-0812">Transmembrane</keyword>
<dbReference type="GO" id="GO:0016020">
    <property type="term" value="C:membrane"/>
    <property type="evidence" value="ECO:0007669"/>
    <property type="project" value="UniProtKB-SubCell"/>
</dbReference>
<protein>
    <submittedName>
        <fullName evidence="8">Na+/H+ antiporter NhaD</fullName>
    </submittedName>
</protein>
<proteinExistence type="predicted"/>
<organism evidence="8 9">
    <name type="scientific">Caloramator fervidus</name>
    <dbReference type="NCBI Taxonomy" id="29344"/>
    <lineage>
        <taxon>Bacteria</taxon>
        <taxon>Bacillati</taxon>
        <taxon>Bacillota</taxon>
        <taxon>Clostridia</taxon>
        <taxon>Eubacteriales</taxon>
        <taxon>Clostridiaceae</taxon>
        <taxon>Caloramator</taxon>
    </lineage>
</organism>
<evidence type="ECO:0000313" key="9">
    <source>
        <dbReference type="Proteomes" id="UP000242850"/>
    </source>
</evidence>
<evidence type="ECO:0000256" key="1">
    <source>
        <dbReference type="ARBA" id="ARBA00004141"/>
    </source>
</evidence>
<keyword evidence="9" id="KW-1185">Reference proteome</keyword>
<evidence type="ECO:0000256" key="2">
    <source>
        <dbReference type="ARBA" id="ARBA00022448"/>
    </source>
</evidence>
<name>A0A1H5RUH4_9CLOT</name>
<evidence type="ECO:0000313" key="8">
    <source>
        <dbReference type="EMBL" id="SEF41247.1"/>
    </source>
</evidence>
<dbReference type="PANTHER" id="PTHR43568">
    <property type="entry name" value="P PROTEIN"/>
    <property type="match status" value="1"/>
</dbReference>
<dbReference type="RefSeq" id="WP_103895215.1">
    <property type="nucleotide sequence ID" value="NZ_FNUK01000001.1"/>
</dbReference>
<evidence type="ECO:0000256" key="4">
    <source>
        <dbReference type="ARBA" id="ARBA00022989"/>
    </source>
</evidence>
<keyword evidence="4 6" id="KW-1133">Transmembrane helix</keyword>
<dbReference type="InterPro" id="IPR004680">
    <property type="entry name" value="Cit_transptr-like_dom"/>
</dbReference>
<feature type="domain" description="Citrate transporter-like" evidence="7">
    <location>
        <begin position="11"/>
        <end position="295"/>
    </location>
</feature>
<evidence type="ECO:0000256" key="6">
    <source>
        <dbReference type="SAM" id="Phobius"/>
    </source>
</evidence>
<dbReference type="OrthoDB" id="3177666at2"/>
<sequence>MLKQFINKAKEDIVLLISFILAFTTSFINFPKIEYIDFKVLISLFNLILIVEAFERLKILEMISIKILDKFNNERAVSLALILITFFLSMFVTNDVALITLVPITLIIAKKSNINPLEIIIFQTLSANIGSSLTPMGNPQNLFLYSKFNINTIEFIKTMLPFASLGFLFLAIINFIIPNKKINFYIEEIKIKDTKKALVFVAMFIIILLSIFNVLNYKIVFIITLVLTLLLDKTLLKEVDYTLLLTFIFFFIFIGNLSNFDIIKNTISMFLNKEKLTYLSSIILSQFISNVPCAIFISGFSKNYKELLLGVNIGGMGTLIASLASVISYKFYVESYKNEKKKYLLKFSIYNFIFLVIFTVIFWFFI</sequence>
<feature type="transmembrane region" description="Helical" evidence="6">
    <location>
        <begin position="307"/>
        <end position="332"/>
    </location>
</feature>
<feature type="transmembrane region" description="Helical" evidence="6">
    <location>
        <begin position="76"/>
        <end position="109"/>
    </location>
</feature>
<comment type="subcellular location">
    <subcellularLocation>
        <location evidence="1">Membrane</location>
        <topology evidence="1">Multi-pass membrane protein</topology>
    </subcellularLocation>
</comment>
<keyword evidence="5 6" id="KW-0472">Membrane</keyword>
<dbReference type="Pfam" id="PF03600">
    <property type="entry name" value="CitMHS"/>
    <property type="match status" value="1"/>
</dbReference>